<name>A0A146KBH8_9EUKA</name>
<dbReference type="InterPro" id="IPR001972">
    <property type="entry name" value="Stomatin_HflK_fam"/>
</dbReference>
<evidence type="ECO:0000256" key="1">
    <source>
        <dbReference type="ARBA" id="ARBA00008164"/>
    </source>
</evidence>
<keyword evidence="2" id="KW-0472">Membrane</keyword>
<dbReference type="GO" id="GO:0005886">
    <property type="term" value="C:plasma membrane"/>
    <property type="evidence" value="ECO:0007669"/>
    <property type="project" value="UniProtKB-ARBA"/>
</dbReference>
<dbReference type="GO" id="GO:0098552">
    <property type="term" value="C:side of membrane"/>
    <property type="evidence" value="ECO:0007669"/>
    <property type="project" value="UniProtKB-ARBA"/>
</dbReference>
<feature type="non-terminal residue" evidence="4">
    <location>
        <position position="1"/>
    </location>
</feature>
<protein>
    <submittedName>
        <fullName evidence="4">Band 7/Mec-2 family protein</fullName>
    </submittedName>
</protein>
<dbReference type="AlphaFoldDB" id="A0A146KBH8"/>
<keyword evidence="2" id="KW-1133">Transmembrane helix</keyword>
<dbReference type="InterPro" id="IPR050710">
    <property type="entry name" value="Band7/mec-2_domain"/>
</dbReference>
<reference evidence="4" key="1">
    <citation type="submission" date="2015-07" db="EMBL/GenBank/DDBJ databases">
        <title>Adaptation to a free-living lifestyle via gene acquisitions in the diplomonad Trepomonas sp. PC1.</title>
        <authorList>
            <person name="Xu F."/>
            <person name="Jerlstrom-Hultqvist J."/>
            <person name="Kolisko M."/>
            <person name="Simpson A.G.B."/>
            <person name="Roger A.J."/>
            <person name="Svard S.G."/>
            <person name="Andersson J.O."/>
        </authorList>
    </citation>
    <scope>NUCLEOTIDE SEQUENCE</scope>
    <source>
        <strain evidence="4">PC1</strain>
    </source>
</reference>
<dbReference type="InterPro" id="IPR001107">
    <property type="entry name" value="Band_7"/>
</dbReference>
<accession>A0A146KBH8</accession>
<dbReference type="PRINTS" id="PR00721">
    <property type="entry name" value="STOMATIN"/>
</dbReference>
<dbReference type="Pfam" id="PF01145">
    <property type="entry name" value="Band_7"/>
    <property type="match status" value="1"/>
</dbReference>
<dbReference type="PANTHER" id="PTHR43327">
    <property type="entry name" value="STOMATIN-LIKE PROTEIN 2, MITOCHONDRIAL"/>
    <property type="match status" value="1"/>
</dbReference>
<dbReference type="FunFam" id="3.30.479.30:FF:000004">
    <property type="entry name" value="Putative membrane protease family, stomatin"/>
    <property type="match status" value="1"/>
</dbReference>
<comment type="similarity">
    <text evidence="1">Belongs to the band 7/mec-2 family.</text>
</comment>
<dbReference type="CDD" id="cd08829">
    <property type="entry name" value="SPFH_paraslipin"/>
    <property type="match status" value="1"/>
</dbReference>
<feature type="domain" description="Band 7" evidence="3">
    <location>
        <begin position="22"/>
        <end position="205"/>
    </location>
</feature>
<sequence length="320" mass="36481">VIFVLAMVIVIITLIVTIIVKQVVRVVPHKHTMIIERLGKFRRQCRPGWHCIVPFIDRIRKIDWCYSEAFKSYNSIESRMVHKNVDLVDLREKVLDFGQQPVITKDLAAVNIDAVTYYKVNDPRLAVLRIVNLPYELELLTMATLRDIMADLSLDDSLCSRDLINQRLMDHLHNDCLRFGVTITRVEIQNLLMNATMTDAMTKQLIAERNRRSIVLIADGKRQTSVIQSVADATVQIINSDAWKVVQIANAKANAQVKMNLASADADVLKITQEALNECKSGLKAVEYHLKLKYMQDLAQNCKFDEVEIVEEGAMQGFMK</sequence>
<evidence type="ECO:0000256" key="2">
    <source>
        <dbReference type="SAM" id="Phobius"/>
    </source>
</evidence>
<dbReference type="EMBL" id="GDID01003775">
    <property type="protein sequence ID" value="JAP92831.1"/>
    <property type="molecule type" value="Transcribed_RNA"/>
</dbReference>
<dbReference type="SUPFAM" id="SSF117892">
    <property type="entry name" value="Band 7/SPFH domain"/>
    <property type="match status" value="1"/>
</dbReference>
<proteinExistence type="inferred from homology"/>
<dbReference type="SMART" id="SM00244">
    <property type="entry name" value="PHB"/>
    <property type="match status" value="1"/>
</dbReference>
<evidence type="ECO:0000259" key="3">
    <source>
        <dbReference type="SMART" id="SM00244"/>
    </source>
</evidence>
<evidence type="ECO:0000313" key="4">
    <source>
        <dbReference type="EMBL" id="JAP92831.1"/>
    </source>
</evidence>
<organism evidence="4">
    <name type="scientific">Trepomonas sp. PC1</name>
    <dbReference type="NCBI Taxonomy" id="1076344"/>
    <lineage>
        <taxon>Eukaryota</taxon>
        <taxon>Metamonada</taxon>
        <taxon>Diplomonadida</taxon>
        <taxon>Hexamitidae</taxon>
        <taxon>Hexamitinae</taxon>
        <taxon>Trepomonas</taxon>
    </lineage>
</organism>
<dbReference type="Gene3D" id="3.30.479.30">
    <property type="entry name" value="Band 7 domain"/>
    <property type="match status" value="1"/>
</dbReference>
<dbReference type="InterPro" id="IPR036013">
    <property type="entry name" value="Band_7/SPFH_dom_sf"/>
</dbReference>
<keyword evidence="2" id="KW-0812">Transmembrane</keyword>
<feature type="transmembrane region" description="Helical" evidence="2">
    <location>
        <begin position="6"/>
        <end position="24"/>
    </location>
</feature>
<gene>
    <name evidence="4" type="ORF">TPC1_15101</name>
</gene>
<dbReference type="PANTHER" id="PTHR43327:SF10">
    <property type="entry name" value="STOMATIN-LIKE PROTEIN 2, MITOCHONDRIAL"/>
    <property type="match status" value="1"/>
</dbReference>